<dbReference type="GO" id="GO:0005886">
    <property type="term" value="C:plasma membrane"/>
    <property type="evidence" value="ECO:0007669"/>
    <property type="project" value="UniProtKB-SubCell"/>
</dbReference>
<gene>
    <name evidence="13" type="ORF">ATP06_0232100</name>
    <name evidence="12" type="ORF">AVL48_18410</name>
</gene>
<feature type="compositionally biased region" description="Pro residues" evidence="10">
    <location>
        <begin position="336"/>
        <end position="349"/>
    </location>
</feature>
<sequence>MKSRKDQVQAYFFVVGRLAAAVTHGKPDALESPSKRMTTGTVLGFVLAAVTMGVFGIFGMFVPSTGNSSWKQDGAIVMDETSGARYVYLAGQLRPVLNYSSARLVAGQSGGQVTSVSPNALAGTPVGQPIGIAGAPDALPAADKVTGGTWTVCAQLPGSATTQSSVVSVLLGHGPGTVLTDNQAYYVSAPSGELYLVTRGKRFKLPSSSVAVALGYGTQRPVEVPSLWLNTIVQGPDFVAQSVPGLGQPGPVIDGKQSLIGQIYQARNPAIGTEQNYLVRRDGLAALSRTGAALLLTAPSTRQAYPDGPIEAVQVTPDALTGVAVSATAGIVNELPPTPPEVVTPPPGSQPCVRQDPSAGAGQATVAELLPDNQVSQASVPLGTHQAGMTADRVSIPAGRGVLARDVPAPNASLGVMYLVTEVGEKYPLADAETVAALGYTESAAVAVSMRLLDLLPTGPVLSVGAARQAQAVRP</sequence>
<dbReference type="EMBL" id="LQCI01000002">
    <property type="protein sequence ID" value="KZB87972.1"/>
    <property type="molecule type" value="Genomic_DNA"/>
</dbReference>
<evidence type="ECO:0000256" key="1">
    <source>
        <dbReference type="ARBA" id="ARBA00004162"/>
    </source>
</evidence>
<keyword evidence="6" id="KW-0378">Hydrolase</keyword>
<keyword evidence="8 11" id="KW-1133">Transmembrane helix</keyword>
<dbReference type="GO" id="GO:0005576">
    <property type="term" value="C:extracellular region"/>
    <property type="evidence" value="ECO:0007669"/>
    <property type="project" value="TreeGrafter"/>
</dbReference>
<dbReference type="InterPro" id="IPR044857">
    <property type="entry name" value="T7SS_EccB_R1"/>
</dbReference>
<dbReference type="NCBIfam" id="TIGR03919">
    <property type="entry name" value="T7SS_EccB"/>
    <property type="match status" value="1"/>
</dbReference>
<evidence type="ECO:0000256" key="7">
    <source>
        <dbReference type="ARBA" id="ARBA00022840"/>
    </source>
</evidence>
<dbReference type="Proteomes" id="UP000186883">
    <property type="component" value="Unassembled WGS sequence"/>
</dbReference>
<dbReference type="Pfam" id="PF05108">
    <property type="entry name" value="T7SS_ESX1_EccB"/>
    <property type="match status" value="1"/>
</dbReference>
<keyword evidence="4 11" id="KW-0812">Transmembrane</keyword>
<dbReference type="RefSeq" id="WP_061988664.1">
    <property type="nucleotide sequence ID" value="NZ_FOPQ01000004.1"/>
</dbReference>
<evidence type="ECO:0000256" key="3">
    <source>
        <dbReference type="ARBA" id="ARBA00022475"/>
    </source>
</evidence>
<evidence type="ECO:0000256" key="4">
    <source>
        <dbReference type="ARBA" id="ARBA00022692"/>
    </source>
</evidence>
<dbReference type="Proteomes" id="UP000076321">
    <property type="component" value="Unassembled WGS sequence"/>
</dbReference>
<evidence type="ECO:0000313" key="14">
    <source>
        <dbReference type="Proteomes" id="UP000076321"/>
    </source>
</evidence>
<protein>
    <submittedName>
        <fullName evidence="12">Type VII secretion protein EccB</fullName>
    </submittedName>
</protein>
<comment type="subcellular location">
    <subcellularLocation>
        <location evidence="1">Cell membrane</location>
        <topology evidence="1">Single-pass membrane protein</topology>
    </subcellularLocation>
</comment>
<comment type="similarity">
    <text evidence="2">Belongs to the EccB family.</text>
</comment>
<dbReference type="InterPro" id="IPR042485">
    <property type="entry name" value="T7SS_EccB_R3"/>
</dbReference>
<reference evidence="12 14" key="1">
    <citation type="submission" date="2015-12" db="EMBL/GenBank/DDBJ databases">
        <title>Amycolatopsis regifaucium genome sequencing and assembly.</title>
        <authorList>
            <person name="Mayilraj S."/>
        </authorList>
    </citation>
    <scope>NUCLEOTIDE SEQUENCE [LARGE SCALE GENOMIC DNA]</scope>
    <source>
        <strain evidence="12 14">GY080</strain>
    </source>
</reference>
<dbReference type="OrthoDB" id="3847604at2"/>
<evidence type="ECO:0000256" key="9">
    <source>
        <dbReference type="ARBA" id="ARBA00023136"/>
    </source>
</evidence>
<keyword evidence="15" id="KW-1185">Reference proteome</keyword>
<keyword evidence="5" id="KW-0547">Nucleotide-binding</keyword>
<evidence type="ECO:0000256" key="11">
    <source>
        <dbReference type="SAM" id="Phobius"/>
    </source>
</evidence>
<evidence type="ECO:0000313" key="13">
    <source>
        <dbReference type="EMBL" id="OKA04525.1"/>
    </source>
</evidence>
<keyword evidence="7" id="KW-0067">ATP-binding</keyword>
<evidence type="ECO:0000256" key="5">
    <source>
        <dbReference type="ARBA" id="ARBA00022741"/>
    </source>
</evidence>
<dbReference type="GO" id="GO:0016787">
    <property type="term" value="F:hydrolase activity"/>
    <property type="evidence" value="ECO:0007669"/>
    <property type="project" value="UniProtKB-KW"/>
</dbReference>
<evidence type="ECO:0000256" key="2">
    <source>
        <dbReference type="ARBA" id="ARBA00008149"/>
    </source>
</evidence>
<accession>A0A154MUM0</accession>
<feature type="region of interest" description="Disordered" evidence="10">
    <location>
        <begin position="336"/>
        <end position="362"/>
    </location>
</feature>
<dbReference type="GO" id="GO:0005524">
    <property type="term" value="F:ATP binding"/>
    <property type="evidence" value="ECO:0007669"/>
    <property type="project" value="UniProtKB-KW"/>
</dbReference>
<dbReference type="EMBL" id="LOBU02000022">
    <property type="protein sequence ID" value="OKA04525.1"/>
    <property type="molecule type" value="Genomic_DNA"/>
</dbReference>
<feature type="transmembrane region" description="Helical" evidence="11">
    <location>
        <begin position="41"/>
        <end position="62"/>
    </location>
</feature>
<dbReference type="Gene3D" id="3.30.2390.20">
    <property type="entry name" value="Type VII secretion system EccB, repeat 1 domain"/>
    <property type="match status" value="1"/>
</dbReference>
<comment type="caution">
    <text evidence="12">The sequence shown here is derived from an EMBL/GenBank/DDBJ whole genome shotgun (WGS) entry which is preliminary data.</text>
</comment>
<name>A0A154MUM0_9PSEU</name>
<organism evidence="12 14">
    <name type="scientific">Amycolatopsis regifaucium</name>
    <dbReference type="NCBI Taxonomy" id="546365"/>
    <lineage>
        <taxon>Bacteria</taxon>
        <taxon>Bacillati</taxon>
        <taxon>Actinomycetota</taxon>
        <taxon>Actinomycetes</taxon>
        <taxon>Pseudonocardiales</taxon>
        <taxon>Pseudonocardiaceae</taxon>
        <taxon>Amycolatopsis</taxon>
    </lineage>
</organism>
<evidence type="ECO:0000313" key="12">
    <source>
        <dbReference type="EMBL" id="KZB87972.1"/>
    </source>
</evidence>
<dbReference type="Gene3D" id="2.40.50.910">
    <property type="entry name" value="Type VII secretion system EccB, repeat 3 domain"/>
    <property type="match status" value="1"/>
</dbReference>
<dbReference type="AlphaFoldDB" id="A0A154MUM0"/>
<dbReference type="PANTHER" id="PTHR40765">
    <property type="entry name" value="ESX-2 SECRETION SYSTEM ATPASE ECCB2"/>
    <property type="match status" value="1"/>
</dbReference>
<evidence type="ECO:0000313" key="15">
    <source>
        <dbReference type="Proteomes" id="UP000186883"/>
    </source>
</evidence>
<evidence type="ECO:0000256" key="8">
    <source>
        <dbReference type="ARBA" id="ARBA00022989"/>
    </source>
</evidence>
<dbReference type="InterPro" id="IPR007795">
    <property type="entry name" value="T7SS_EccB"/>
</dbReference>
<keyword evidence="3" id="KW-1003">Cell membrane</keyword>
<evidence type="ECO:0000256" key="6">
    <source>
        <dbReference type="ARBA" id="ARBA00022801"/>
    </source>
</evidence>
<keyword evidence="9 11" id="KW-0472">Membrane</keyword>
<dbReference type="PANTHER" id="PTHR40765:SF2">
    <property type="entry name" value="ESX-2 SECRETION SYSTEM ATPASE ECCB2"/>
    <property type="match status" value="1"/>
</dbReference>
<proteinExistence type="inferred from homology"/>
<evidence type="ECO:0000256" key="10">
    <source>
        <dbReference type="SAM" id="MobiDB-lite"/>
    </source>
</evidence>
<reference evidence="13 15" key="2">
    <citation type="submission" date="2016-11" db="EMBL/GenBank/DDBJ databases">
        <title>Genome sequencing of Amycolatopsis regifaucium.</title>
        <authorList>
            <person name="Mayilraj S."/>
            <person name="Kaur N."/>
        </authorList>
    </citation>
    <scope>NUCLEOTIDE SEQUENCE [LARGE SCALE GENOMIC DNA]</scope>
    <source>
        <strain evidence="13 15">GY080</strain>
    </source>
</reference>